<name>A0A0L6UC66_9BASI</name>
<feature type="chain" id="PRO_5005567612" evidence="1">
    <location>
        <begin position="26"/>
        <end position="128"/>
    </location>
</feature>
<proteinExistence type="predicted"/>
<dbReference type="EMBL" id="LAVV01012939">
    <property type="protein sequence ID" value="KNZ46164.1"/>
    <property type="molecule type" value="Genomic_DNA"/>
</dbReference>
<organism evidence="2 3">
    <name type="scientific">Puccinia sorghi</name>
    <dbReference type="NCBI Taxonomy" id="27349"/>
    <lineage>
        <taxon>Eukaryota</taxon>
        <taxon>Fungi</taxon>
        <taxon>Dikarya</taxon>
        <taxon>Basidiomycota</taxon>
        <taxon>Pucciniomycotina</taxon>
        <taxon>Pucciniomycetes</taxon>
        <taxon>Pucciniales</taxon>
        <taxon>Pucciniaceae</taxon>
        <taxon>Puccinia</taxon>
    </lineage>
</organism>
<accession>A0A0L6UC66</accession>
<dbReference type="VEuPathDB" id="FungiDB:VP01_74g7"/>
<evidence type="ECO:0000313" key="3">
    <source>
        <dbReference type="Proteomes" id="UP000037035"/>
    </source>
</evidence>
<comment type="caution">
    <text evidence="2">The sequence shown here is derived from an EMBL/GenBank/DDBJ whole genome shotgun (WGS) entry which is preliminary data.</text>
</comment>
<feature type="signal peptide" evidence="1">
    <location>
        <begin position="1"/>
        <end position="25"/>
    </location>
</feature>
<dbReference type="AlphaFoldDB" id="A0A0L6UC66"/>
<evidence type="ECO:0000256" key="1">
    <source>
        <dbReference type="SAM" id="SignalP"/>
    </source>
</evidence>
<gene>
    <name evidence="2" type="ORF">VP01_74g7</name>
</gene>
<dbReference type="Proteomes" id="UP000037035">
    <property type="component" value="Unassembled WGS sequence"/>
</dbReference>
<keyword evidence="3" id="KW-1185">Reference proteome</keyword>
<sequence>MTVSIQLFQLVVLIGLLIFNVFTQGKVEKSEGDHVSCQPALVKVDDNFFMVLPPDENDTLVNASIEELQIAVRSNMSFKWTLVEVGDEPNTGSRKAATGFLYRGERTNCTVNFVKSTYQFQDTNYQYM</sequence>
<reference evidence="2 3" key="1">
    <citation type="submission" date="2015-08" db="EMBL/GenBank/DDBJ databases">
        <title>Next Generation Sequencing and Analysis of the Genome of Puccinia sorghi L Schw, the Causal Agent of Maize Common Rust.</title>
        <authorList>
            <person name="Rochi L."/>
            <person name="Burguener G."/>
            <person name="Darino M."/>
            <person name="Turjanski A."/>
            <person name="Kreff E."/>
            <person name="Dieguez M.J."/>
            <person name="Sacco F."/>
        </authorList>
    </citation>
    <scope>NUCLEOTIDE SEQUENCE [LARGE SCALE GENOMIC DNA]</scope>
    <source>
        <strain evidence="2 3">RO10H11247</strain>
    </source>
</reference>
<evidence type="ECO:0000313" key="2">
    <source>
        <dbReference type="EMBL" id="KNZ46164.1"/>
    </source>
</evidence>
<protein>
    <submittedName>
        <fullName evidence="2">Uncharacterized protein</fullName>
    </submittedName>
</protein>
<dbReference type="OrthoDB" id="2502487at2759"/>
<keyword evidence="1" id="KW-0732">Signal</keyword>